<feature type="transmembrane region" description="Helical" evidence="1">
    <location>
        <begin position="6"/>
        <end position="29"/>
    </location>
</feature>
<accession>A0A1D3JMW2</accession>
<evidence type="ECO:0000313" key="3">
    <source>
        <dbReference type="Proteomes" id="UP000219813"/>
    </source>
</evidence>
<keyword evidence="1" id="KW-1133">Transmembrane helix</keyword>
<evidence type="ECO:0008006" key="4">
    <source>
        <dbReference type="Google" id="ProtNLM"/>
    </source>
</evidence>
<dbReference type="InterPro" id="IPR022139">
    <property type="entry name" value="Fam-L/Fam-M-like_plasmodium"/>
</dbReference>
<gene>
    <name evidence="2" type="primary">PmUG01_07049000</name>
    <name evidence="2" type="ORF">PMUG01_07049000</name>
</gene>
<dbReference type="EMBL" id="LT594628">
    <property type="protein sequence ID" value="SBT88025.1"/>
    <property type="molecule type" value="Genomic_DNA"/>
</dbReference>
<organism evidence="2 3">
    <name type="scientific">Plasmodium malariae</name>
    <dbReference type="NCBI Taxonomy" id="5858"/>
    <lineage>
        <taxon>Eukaryota</taxon>
        <taxon>Sar</taxon>
        <taxon>Alveolata</taxon>
        <taxon>Apicomplexa</taxon>
        <taxon>Aconoidasida</taxon>
        <taxon>Haemosporida</taxon>
        <taxon>Plasmodiidae</taxon>
        <taxon>Plasmodium</taxon>
        <taxon>Plasmodium (Plasmodium)</taxon>
    </lineage>
</organism>
<dbReference type="GeneID" id="39868050"/>
<keyword evidence="3" id="KW-1185">Reference proteome</keyword>
<sequence>MHAIVESIGILVFIKILTFSFLICICHYYNNVSMCGNSIDKKYTLDEFSRITTDRILSRSSLDTKSTDVTSNDKGDTKLKDEKKNIYENSEIPKPGREKVEEILLENEGRNRLPKRKKTIFTRMDEFFEKMIFSLLGPIDIIKYNLEINNKIEGKTVNRKMDLGISPPYLVFLAGFALFIISIALVSHYDNGDVKTMIANLSSTLYHVILIFLISVVVLSIFGFIYVSIKKEKYEKIRANNSKICYNILNYFYKKYI</sequence>
<evidence type="ECO:0000256" key="1">
    <source>
        <dbReference type="SAM" id="Phobius"/>
    </source>
</evidence>
<feature type="transmembrane region" description="Helical" evidence="1">
    <location>
        <begin position="169"/>
        <end position="189"/>
    </location>
</feature>
<protein>
    <recommendedName>
        <fullName evidence="4">PIR Superfamily Protein</fullName>
    </recommendedName>
</protein>
<dbReference type="Pfam" id="PF12420">
    <property type="entry name" value="DUF3671"/>
    <property type="match status" value="1"/>
</dbReference>
<evidence type="ECO:0000313" key="2">
    <source>
        <dbReference type="EMBL" id="SBT88025.1"/>
    </source>
</evidence>
<reference evidence="2 3" key="1">
    <citation type="submission" date="2016-06" db="EMBL/GenBank/DDBJ databases">
        <authorList>
            <consortium name="Pathogen Informatics"/>
        </authorList>
    </citation>
    <scope>NUCLEOTIDE SEQUENCE [LARGE SCALE GENOMIC DNA]</scope>
</reference>
<keyword evidence="1" id="KW-0812">Transmembrane</keyword>
<name>A0A1D3JMW2_PLAMA</name>
<feature type="transmembrane region" description="Helical" evidence="1">
    <location>
        <begin position="209"/>
        <end position="229"/>
    </location>
</feature>
<dbReference type="VEuPathDB" id="PlasmoDB:PmUG01_07049000"/>
<keyword evidence="1" id="KW-0472">Membrane</keyword>
<dbReference type="KEGG" id="pmal:PMUG01_07049000"/>
<dbReference type="Proteomes" id="UP000219813">
    <property type="component" value="Chromosome 7"/>
</dbReference>
<proteinExistence type="predicted"/>
<dbReference type="AlphaFoldDB" id="A0A1D3JMW2"/>
<dbReference type="RefSeq" id="XP_028860952.1">
    <property type="nucleotide sequence ID" value="XM_029004243.1"/>
</dbReference>